<keyword evidence="2" id="KW-0812">Transmembrane</keyword>
<protein>
    <submittedName>
        <fullName evidence="3">LPXTG cell wall anchor domain-containing protein</fullName>
    </submittedName>
</protein>
<reference evidence="3 4" key="1">
    <citation type="submission" date="2020-03" db="EMBL/GenBank/DDBJ databases">
        <title>Leucobacter sp. nov., isolated from beetles.</title>
        <authorList>
            <person name="Hyun D.-W."/>
            <person name="Bae J.-W."/>
        </authorList>
    </citation>
    <scope>NUCLEOTIDE SEQUENCE [LARGE SCALE GENOMIC DNA]</scope>
    <source>
        <strain evidence="3 4">HDW9B</strain>
    </source>
</reference>
<gene>
    <name evidence="3" type="ORF">G7067_10940</name>
</gene>
<sequence>MTTVTEILRAAPLWRRRKHPLRRSGWKLAFTVVLTLGGVAAAGVPAAFAAANGLMVSTDGVNYEPGRSLSMFEEIERIVPGDVVHDSVWVRNDSAILARLRIDVTQPDTDSPELAAGLVLSAEIEGTAEGKPLPLYQSIENGVCTVLANGILLDPGESKRLDFQLQVSPGLDHRAGVVGTTHFAVRGLLEDVVVPDETVPGGKCLASGGGGNGGGGNGGGGNGGGNSHGGNSNRGVWPFVSLTRTGATSSLWLLGLAGISIIGGVGFGLRARRKQRSVASAPDITPGSIDAADARAERS</sequence>
<dbReference type="RefSeq" id="WP_166321099.1">
    <property type="nucleotide sequence ID" value="NZ_CP049934.1"/>
</dbReference>
<dbReference type="EMBL" id="CP049934">
    <property type="protein sequence ID" value="QIM15163.1"/>
    <property type="molecule type" value="Genomic_DNA"/>
</dbReference>
<keyword evidence="4" id="KW-1185">Reference proteome</keyword>
<name>A0A6G8FFZ6_9MICO</name>
<dbReference type="KEGG" id="lins:G7067_10940"/>
<feature type="region of interest" description="Disordered" evidence="1">
    <location>
        <begin position="276"/>
        <end position="299"/>
    </location>
</feature>
<evidence type="ECO:0000313" key="4">
    <source>
        <dbReference type="Proteomes" id="UP000501387"/>
    </source>
</evidence>
<organism evidence="3 4">
    <name type="scientific">Leucobacter insecticola</name>
    <dbReference type="NCBI Taxonomy" id="2714934"/>
    <lineage>
        <taxon>Bacteria</taxon>
        <taxon>Bacillati</taxon>
        <taxon>Actinomycetota</taxon>
        <taxon>Actinomycetes</taxon>
        <taxon>Micrococcales</taxon>
        <taxon>Microbacteriaceae</taxon>
        <taxon>Leucobacter</taxon>
    </lineage>
</organism>
<evidence type="ECO:0000256" key="2">
    <source>
        <dbReference type="SAM" id="Phobius"/>
    </source>
</evidence>
<evidence type="ECO:0000313" key="3">
    <source>
        <dbReference type="EMBL" id="QIM15163.1"/>
    </source>
</evidence>
<proteinExistence type="predicted"/>
<dbReference type="Proteomes" id="UP000501387">
    <property type="component" value="Chromosome"/>
</dbReference>
<keyword evidence="2" id="KW-1133">Transmembrane helix</keyword>
<evidence type="ECO:0000256" key="1">
    <source>
        <dbReference type="SAM" id="MobiDB-lite"/>
    </source>
</evidence>
<accession>A0A6G8FFZ6</accession>
<keyword evidence="2" id="KW-0472">Membrane</keyword>
<dbReference type="AlphaFoldDB" id="A0A6G8FFZ6"/>
<feature type="transmembrane region" description="Helical" evidence="2">
    <location>
        <begin position="251"/>
        <end position="269"/>
    </location>
</feature>